<feature type="region of interest" description="Disordered" evidence="2">
    <location>
        <begin position="53"/>
        <end position="77"/>
    </location>
</feature>
<reference evidence="4" key="2">
    <citation type="submission" date="2008-12" db="EMBL/GenBank/DDBJ databases">
        <title>Annotation of Streptomyces roseosporus strain NRRL 15998.</title>
        <authorList>
            <consortium name="The Broad Institute Genome Sequencing Platform"/>
            <consortium name="Broad Institute Microbial Sequencing Center"/>
            <person name="Fischbach M."/>
            <person name="Ward D."/>
            <person name="Young S."/>
            <person name="Kodira C.D."/>
            <person name="Zeng Q."/>
            <person name="Koehrsen M."/>
            <person name="Godfrey P."/>
            <person name="Alvarado L."/>
            <person name="Berlin A.M."/>
            <person name="Borenstein D."/>
            <person name="Chen Z."/>
            <person name="Engels R."/>
            <person name="Freedman E."/>
            <person name="Gellesch M."/>
            <person name="Goldberg J."/>
            <person name="Griggs A."/>
            <person name="Gujja S."/>
            <person name="Heiman D.I."/>
            <person name="Hepburn T.A."/>
            <person name="Howarth C."/>
            <person name="Jen D."/>
            <person name="Larson L."/>
            <person name="Lewis B."/>
            <person name="Mehta T."/>
            <person name="Park D."/>
            <person name="Pearson M."/>
            <person name="Roberts A."/>
            <person name="Saif S."/>
            <person name="Shea T.D."/>
            <person name="Shenoy N."/>
            <person name="Sisk P."/>
            <person name="Stolte C."/>
            <person name="Sykes S.N."/>
            <person name="Walk T."/>
            <person name="White J."/>
            <person name="Yandava C."/>
            <person name="Straight P."/>
            <person name="Clardy J."/>
            <person name="Hung D."/>
            <person name="Kolter R."/>
            <person name="Mekalanos J."/>
            <person name="Walker S."/>
            <person name="Walsh C.T."/>
            <person name="Wieland B.L.C."/>
            <person name="Ilzarbe M."/>
            <person name="Galagan J."/>
            <person name="Nusbaum C."/>
            <person name="Birren B."/>
        </authorList>
    </citation>
    <scope>NUCLEOTIDE SEQUENCE [LARGE SCALE GENOMIC DNA]</scope>
    <source>
        <strain evidence="4">NRRL 15998</strain>
    </source>
</reference>
<evidence type="ECO:0000313" key="4">
    <source>
        <dbReference type="Proteomes" id="UP000003986"/>
    </source>
</evidence>
<organism evidence="3 4">
    <name type="scientific">Streptomyces filamentosus NRRL 15998</name>
    <dbReference type="NCBI Taxonomy" id="457431"/>
    <lineage>
        <taxon>Bacteria</taxon>
        <taxon>Bacillati</taxon>
        <taxon>Actinomycetota</taxon>
        <taxon>Actinomycetes</taxon>
        <taxon>Kitasatosporales</taxon>
        <taxon>Streptomycetaceae</taxon>
        <taxon>Streptomyces</taxon>
    </lineage>
</organism>
<sequence>MPGPPTSGTRRAGRPWKDPAPRRKDPPMSSRGSTLAALGAASALFMVTACAAATSTDTASSPGSAVPAAATTTDPDVGAPPGAEILGRAAVGEPFKLTIDSSDEARPDEFEITVEDVTCGEPLDPEVLAHDSLSAPTEPPTPEDGKQFCVVRMEVLNVGKSEARWTADDTVTLNVDDTAYSQTRDDVQLTTAYEEYWYDQGKPRPSFGLNPASKGPVNAVFQIPTADEPTTLWFAAARWLELTGPEPGYLVRIQPTTQS</sequence>
<proteinExistence type="predicted"/>
<reference evidence="4" key="1">
    <citation type="submission" date="2008-10" db="EMBL/GenBank/DDBJ databases">
        <authorList>
            <person name="Molnar K."/>
        </authorList>
    </citation>
    <scope>NUCLEOTIDE SEQUENCE [LARGE SCALE GENOMIC DNA]</scope>
    <source>
        <strain evidence="4">NRRL 15998</strain>
    </source>
</reference>
<dbReference type="AlphaFoldDB" id="D6ARU9"/>
<dbReference type="Proteomes" id="UP000003986">
    <property type="component" value="Unassembled WGS sequence"/>
</dbReference>
<accession>D6ARU9</accession>
<feature type="compositionally biased region" description="Basic and acidic residues" evidence="2">
    <location>
        <begin position="15"/>
        <end position="26"/>
    </location>
</feature>
<evidence type="ECO:0000313" key="3">
    <source>
        <dbReference type="EMBL" id="EFE75974.2"/>
    </source>
</evidence>
<keyword evidence="1" id="KW-0732">Signal</keyword>
<dbReference type="EMBL" id="DS999644">
    <property type="protein sequence ID" value="EFE75974.2"/>
    <property type="molecule type" value="Genomic_DNA"/>
</dbReference>
<gene>
    <name evidence="3" type="ORF">SSGG_03341</name>
</gene>
<evidence type="ECO:0000256" key="1">
    <source>
        <dbReference type="ARBA" id="ARBA00022729"/>
    </source>
</evidence>
<feature type="region of interest" description="Disordered" evidence="2">
    <location>
        <begin position="1"/>
        <end position="33"/>
    </location>
</feature>
<name>D6ARU9_STRFL</name>
<dbReference type="InterPro" id="IPR029050">
    <property type="entry name" value="Immunoprotect_excell_Ig-like"/>
</dbReference>
<dbReference type="Gene3D" id="2.60.40.1240">
    <property type="match status" value="1"/>
</dbReference>
<protein>
    <submittedName>
        <fullName evidence="3">Predicted protein</fullName>
    </submittedName>
</protein>
<evidence type="ECO:0000256" key="2">
    <source>
        <dbReference type="SAM" id="MobiDB-lite"/>
    </source>
</evidence>